<dbReference type="Pfam" id="PF20658">
    <property type="entry name" value="MSG_insertion"/>
    <property type="match status" value="1"/>
</dbReference>
<evidence type="ECO:0000313" key="4">
    <source>
        <dbReference type="Proteomes" id="UP000031671"/>
    </source>
</evidence>
<feature type="domain" description="Malate synthase G alpha-beta insertion" evidence="2">
    <location>
        <begin position="157"/>
        <end position="181"/>
    </location>
</feature>
<dbReference type="GO" id="GO:0006097">
    <property type="term" value="P:glyoxylate cycle"/>
    <property type="evidence" value="ECO:0007669"/>
    <property type="project" value="InterPro"/>
</dbReference>
<comment type="caution">
    <text evidence="3">The sequence shown here is derived from an EMBL/GenBank/DDBJ whole genome shotgun (WGS) entry which is preliminary data.</text>
</comment>
<evidence type="ECO:0000259" key="1">
    <source>
        <dbReference type="Pfam" id="PF20656"/>
    </source>
</evidence>
<organism evidence="3 4">
    <name type="scientific">Vibrio ishigakensis</name>
    <dbReference type="NCBI Taxonomy" id="1481914"/>
    <lineage>
        <taxon>Bacteria</taxon>
        <taxon>Pseudomonadati</taxon>
        <taxon>Pseudomonadota</taxon>
        <taxon>Gammaproteobacteria</taxon>
        <taxon>Vibrionales</taxon>
        <taxon>Vibrionaceae</taxon>
        <taxon>Vibrio</taxon>
    </lineage>
</organism>
<dbReference type="GO" id="GO:0000287">
    <property type="term" value="F:magnesium ion binding"/>
    <property type="evidence" value="ECO:0007669"/>
    <property type="project" value="TreeGrafter"/>
</dbReference>
<proteinExistence type="predicted"/>
<name>A0A0B8P0R0_9VIBR</name>
<dbReference type="PANTHER" id="PTHR42739">
    <property type="entry name" value="MALATE SYNTHASE G"/>
    <property type="match status" value="1"/>
</dbReference>
<dbReference type="GO" id="GO:0004474">
    <property type="term" value="F:malate synthase activity"/>
    <property type="evidence" value="ECO:0007669"/>
    <property type="project" value="UniProtKB-EC"/>
</dbReference>
<dbReference type="InterPro" id="IPR006253">
    <property type="entry name" value="Malate_synthG"/>
</dbReference>
<dbReference type="AlphaFoldDB" id="A0A0B8P0R0"/>
<reference evidence="3 4" key="2">
    <citation type="submission" date="2015-01" db="EMBL/GenBank/DDBJ databases">
        <authorList>
            <consortium name="NBRP consortium"/>
            <person name="Sawabe T."/>
            <person name="Meirelles P."/>
            <person name="Feng G."/>
            <person name="Sayaka M."/>
            <person name="Hattori M."/>
            <person name="Ohkuma M."/>
        </authorList>
    </citation>
    <scope>NUCLEOTIDE SEQUENCE [LARGE SCALE GENOMIC DNA]</scope>
    <source>
        <strain evidence="4">JCM 19231</strain>
    </source>
</reference>
<dbReference type="Pfam" id="PF20656">
    <property type="entry name" value="MS_N"/>
    <property type="match status" value="1"/>
</dbReference>
<protein>
    <submittedName>
        <fullName evidence="3">Malate synthase G</fullName>
        <ecNumber evidence="3">2.3.3.9</ecNumber>
    </submittedName>
</protein>
<evidence type="ECO:0000313" key="3">
    <source>
        <dbReference type="EMBL" id="GAM56549.1"/>
    </source>
</evidence>
<dbReference type="Gene3D" id="3.20.20.360">
    <property type="entry name" value="Malate synthase, domain 3"/>
    <property type="match status" value="1"/>
</dbReference>
<dbReference type="SUPFAM" id="SSF51645">
    <property type="entry name" value="Malate synthase G"/>
    <property type="match status" value="1"/>
</dbReference>
<dbReference type="GO" id="GO:0005829">
    <property type="term" value="C:cytosol"/>
    <property type="evidence" value="ECO:0007669"/>
    <property type="project" value="TreeGrafter"/>
</dbReference>
<evidence type="ECO:0000259" key="2">
    <source>
        <dbReference type="Pfam" id="PF20658"/>
    </source>
</evidence>
<feature type="domain" description="Malate synthase N-terminal" evidence="1">
    <location>
        <begin position="16"/>
        <end position="70"/>
    </location>
</feature>
<dbReference type="InterPro" id="IPR048356">
    <property type="entry name" value="MS_N"/>
</dbReference>
<keyword evidence="3" id="KW-0808">Transferase</keyword>
<dbReference type="GO" id="GO:0009436">
    <property type="term" value="P:glyoxylate catabolic process"/>
    <property type="evidence" value="ECO:0007669"/>
    <property type="project" value="TreeGrafter"/>
</dbReference>
<dbReference type="EC" id="2.3.3.9" evidence="3"/>
<dbReference type="PANTHER" id="PTHR42739:SF1">
    <property type="entry name" value="MALATE SYNTHASE G"/>
    <property type="match status" value="1"/>
</dbReference>
<sequence length="186" mass="21340">MNLPLTKECQIHQHLSQFLNTEVLPLVNLDVDAFWRDFTDLLAEFAPRNQELLSKRDYLQSQIDEFHKTHRSFTTQQYQEFLTDIGYLLPEGEDFTIETQNLDQEITSMAAPQLVVPIKNARFALNAANARWGSLYDALYGSDVIPSTHGMQAGKKYNPARGKRVIEFAKTMLDEIFPLDEVLTTT</sequence>
<dbReference type="InterPro" id="IPR046363">
    <property type="entry name" value="MS_N_TIM-barrel_dom"/>
</dbReference>
<keyword evidence="4" id="KW-1185">Reference proteome</keyword>
<reference evidence="3 4" key="1">
    <citation type="submission" date="2015-01" db="EMBL/GenBank/DDBJ databases">
        <title>Vibrio sp. C1 JCM 19231 whole genome shotgun sequence.</title>
        <authorList>
            <person name="Sawabe T."/>
            <person name="Meirelles P."/>
            <person name="Feng G."/>
            <person name="Sayaka M."/>
            <person name="Hattori M."/>
            <person name="Ohkuma M."/>
        </authorList>
    </citation>
    <scope>NUCLEOTIDE SEQUENCE [LARGE SCALE GENOMIC DNA]</scope>
    <source>
        <strain evidence="4">JCM 19231</strain>
    </source>
</reference>
<dbReference type="InterPro" id="IPR011076">
    <property type="entry name" value="Malate_synth_sf"/>
</dbReference>
<accession>A0A0B8P0R0</accession>
<dbReference type="EMBL" id="BBRZ01000032">
    <property type="protein sequence ID" value="GAM56549.1"/>
    <property type="molecule type" value="Genomic_DNA"/>
</dbReference>
<keyword evidence="3" id="KW-0012">Acyltransferase</keyword>
<gene>
    <name evidence="3" type="ORF">JCM19231_660</name>
</gene>
<dbReference type="InterPro" id="IPR048357">
    <property type="entry name" value="MSG_insertion"/>
</dbReference>
<dbReference type="Proteomes" id="UP000031671">
    <property type="component" value="Unassembled WGS sequence"/>
</dbReference>